<keyword evidence="3" id="KW-1185">Reference proteome</keyword>
<gene>
    <name evidence="2" type="ORF">THRCLA_04999</name>
</gene>
<dbReference type="EMBL" id="JNBS01001099">
    <property type="protein sequence ID" value="OQS02640.1"/>
    <property type="molecule type" value="Genomic_DNA"/>
</dbReference>
<reference evidence="2 3" key="1">
    <citation type="journal article" date="2014" name="Genome Biol. Evol.">
        <title>The secreted proteins of Achlya hypogyna and Thraustotheca clavata identify the ancestral oomycete secretome and reveal gene acquisitions by horizontal gene transfer.</title>
        <authorList>
            <person name="Misner I."/>
            <person name="Blouin N."/>
            <person name="Leonard G."/>
            <person name="Richards T.A."/>
            <person name="Lane C.E."/>
        </authorList>
    </citation>
    <scope>NUCLEOTIDE SEQUENCE [LARGE SCALE GENOMIC DNA]</scope>
    <source>
        <strain evidence="2 3">ATCC 34112</strain>
    </source>
</reference>
<protein>
    <submittedName>
        <fullName evidence="2">Uncharacterized protein</fullName>
    </submittedName>
</protein>
<name>A0A1V9ZXW9_9STRA</name>
<accession>A0A1V9ZXW9</accession>
<dbReference type="Proteomes" id="UP000243217">
    <property type="component" value="Unassembled WGS sequence"/>
</dbReference>
<proteinExistence type="predicted"/>
<comment type="caution">
    <text evidence="2">The sequence shown here is derived from an EMBL/GenBank/DDBJ whole genome shotgun (WGS) entry which is preliminary data.</text>
</comment>
<evidence type="ECO:0000256" key="1">
    <source>
        <dbReference type="SAM" id="MobiDB-lite"/>
    </source>
</evidence>
<sequence>MLHSDEAYYAPKSKRKCIANTSTSSSAAPCTSVTQLRTIVQDLDMNEIAQYFLQEEAAPYVVCDGIDVDVFNRYFGHENLPIPLRCVELLEGQLLIVEYPISAVHESTIHEFEYEFMHSCGDGRQFGKKGSTTCHRGGNPDKEADATYGPLRDTPGRTPPPVLNNGSNHEIQDWITLAVEVGRAQPWASLERAAIWWLEYPGIQYVLLIKVIERARAMSYCLYDILNYAHQNQLPAPVATQSFRNQANGAAINIALDNDGFCRFHQLRFYHLV</sequence>
<evidence type="ECO:0000313" key="3">
    <source>
        <dbReference type="Proteomes" id="UP000243217"/>
    </source>
</evidence>
<organism evidence="2 3">
    <name type="scientific">Thraustotheca clavata</name>
    <dbReference type="NCBI Taxonomy" id="74557"/>
    <lineage>
        <taxon>Eukaryota</taxon>
        <taxon>Sar</taxon>
        <taxon>Stramenopiles</taxon>
        <taxon>Oomycota</taxon>
        <taxon>Saprolegniomycetes</taxon>
        <taxon>Saprolegniales</taxon>
        <taxon>Achlyaceae</taxon>
        <taxon>Thraustotheca</taxon>
    </lineage>
</organism>
<dbReference type="AlphaFoldDB" id="A0A1V9ZXW9"/>
<evidence type="ECO:0000313" key="2">
    <source>
        <dbReference type="EMBL" id="OQS02640.1"/>
    </source>
</evidence>
<feature type="region of interest" description="Disordered" evidence="1">
    <location>
        <begin position="129"/>
        <end position="156"/>
    </location>
</feature>
<dbReference type="OrthoDB" id="76567at2759"/>